<accession>A0A1G8VZX5</accession>
<dbReference type="GO" id="GO:0004852">
    <property type="term" value="F:uroporphyrinogen-III synthase activity"/>
    <property type="evidence" value="ECO:0007669"/>
    <property type="project" value="InterPro"/>
</dbReference>
<gene>
    <name evidence="2" type="ORF">SAMN04487820_101431</name>
</gene>
<dbReference type="CDD" id="cd06578">
    <property type="entry name" value="HemD"/>
    <property type="match status" value="1"/>
</dbReference>
<organism evidence="2 3">
    <name type="scientific">Actinopolyspora mzabensis</name>
    <dbReference type="NCBI Taxonomy" id="995066"/>
    <lineage>
        <taxon>Bacteria</taxon>
        <taxon>Bacillati</taxon>
        <taxon>Actinomycetota</taxon>
        <taxon>Actinomycetes</taxon>
        <taxon>Actinopolysporales</taxon>
        <taxon>Actinopolysporaceae</taxon>
        <taxon>Actinopolyspora</taxon>
    </lineage>
</organism>
<dbReference type="Gene3D" id="3.40.50.10090">
    <property type="match status" value="2"/>
</dbReference>
<dbReference type="PANTHER" id="PTHR40082:SF1">
    <property type="entry name" value="BLR5956 PROTEIN"/>
    <property type="match status" value="1"/>
</dbReference>
<dbReference type="EMBL" id="FNFM01000001">
    <property type="protein sequence ID" value="SDJ71407.1"/>
    <property type="molecule type" value="Genomic_DNA"/>
</dbReference>
<name>A0A1G8VZX5_ACTMZ</name>
<dbReference type="RefSeq" id="WP_245693731.1">
    <property type="nucleotide sequence ID" value="NZ_FNFM01000001.1"/>
</dbReference>
<feature type="domain" description="Tetrapyrrole biosynthesis uroporphyrinogen III synthase" evidence="1">
    <location>
        <begin position="30"/>
        <end position="271"/>
    </location>
</feature>
<dbReference type="AlphaFoldDB" id="A0A1G8VZX5"/>
<dbReference type="InterPro" id="IPR039793">
    <property type="entry name" value="UROS/Hem4"/>
</dbReference>
<dbReference type="NCBIfam" id="NF005568">
    <property type="entry name" value="PRK07239.1"/>
    <property type="match status" value="1"/>
</dbReference>
<evidence type="ECO:0000313" key="2">
    <source>
        <dbReference type="EMBL" id="SDJ71407.1"/>
    </source>
</evidence>
<evidence type="ECO:0000313" key="3">
    <source>
        <dbReference type="Proteomes" id="UP000199213"/>
    </source>
</evidence>
<dbReference type="GO" id="GO:0006780">
    <property type="term" value="P:uroporphyrinogen III biosynthetic process"/>
    <property type="evidence" value="ECO:0007669"/>
    <property type="project" value="InterPro"/>
</dbReference>
<dbReference type="InterPro" id="IPR036108">
    <property type="entry name" value="4pyrrol_syn_uPrphyn_synt_sf"/>
</dbReference>
<dbReference type="Pfam" id="PF02602">
    <property type="entry name" value="HEM4"/>
    <property type="match status" value="1"/>
</dbReference>
<dbReference type="PANTHER" id="PTHR40082">
    <property type="entry name" value="BLR5956 PROTEIN"/>
    <property type="match status" value="1"/>
</dbReference>
<dbReference type="SUPFAM" id="SSF69618">
    <property type="entry name" value="HemD-like"/>
    <property type="match status" value="1"/>
</dbReference>
<reference evidence="3" key="1">
    <citation type="submission" date="2016-10" db="EMBL/GenBank/DDBJ databases">
        <authorList>
            <person name="Varghese N."/>
            <person name="Submissions S."/>
        </authorList>
    </citation>
    <scope>NUCLEOTIDE SEQUENCE [LARGE SCALE GENOMIC DNA]</scope>
    <source>
        <strain evidence="3">DSM 45460</strain>
    </source>
</reference>
<keyword evidence="3" id="KW-1185">Reference proteome</keyword>
<sequence length="282" mass="30156">MKWENTGVDSTAPEPLRGFTVGITAERKADELASLLTRRGARVVHAPAMHTVPLPQDGELAAATHEVLAGDVDFVVASTGMGFRGWMEAADEAGNGEALRRRLATARLLARGSKATGAIHGAGLRTEWSAPSEESTEVLRYLLDHELSGSRVVVQVHGDPMLSFRQRLTEAGAEVIPVMVYRWTDPLEPHKLDDLIDRTVAGEVHALTFTSAPAAANLLGRAERDGRSEQLRTAVLDGVLLGCVGPVTAVPVEKAGLPHVMPERSRTSSLVKLLTERLSAGS</sequence>
<protein>
    <submittedName>
        <fullName evidence="2">Uroporphyrinogen-III synthase</fullName>
    </submittedName>
</protein>
<evidence type="ECO:0000259" key="1">
    <source>
        <dbReference type="Pfam" id="PF02602"/>
    </source>
</evidence>
<dbReference type="Proteomes" id="UP000199213">
    <property type="component" value="Unassembled WGS sequence"/>
</dbReference>
<proteinExistence type="predicted"/>
<dbReference type="InterPro" id="IPR003754">
    <property type="entry name" value="4pyrrol_synth_uPrphyn_synth"/>
</dbReference>